<dbReference type="EMBL" id="QVEP01000030">
    <property type="protein sequence ID" value="RGB78542.1"/>
    <property type="molecule type" value="Genomic_DNA"/>
</dbReference>
<sequence length="68" mass="8214">MGAFKSWFAATKLIPSTSIERKKLNHFQILAIYTKLDCDFCDKIIQKWIDKMKKRYYNKLIHKQLAYQ</sequence>
<accession>A0A3E2TLR2</accession>
<protein>
    <submittedName>
        <fullName evidence="1">Uncharacterized protein</fullName>
    </submittedName>
</protein>
<dbReference type="Proteomes" id="UP000260773">
    <property type="component" value="Unassembled WGS sequence"/>
</dbReference>
<organism evidence="1 2">
    <name type="scientific">Coprococcus catus</name>
    <dbReference type="NCBI Taxonomy" id="116085"/>
    <lineage>
        <taxon>Bacteria</taxon>
        <taxon>Bacillati</taxon>
        <taxon>Bacillota</taxon>
        <taxon>Clostridia</taxon>
        <taxon>Lachnospirales</taxon>
        <taxon>Lachnospiraceae</taxon>
        <taxon>Coprococcus</taxon>
    </lineage>
</organism>
<evidence type="ECO:0000313" key="2">
    <source>
        <dbReference type="Proteomes" id="UP000260773"/>
    </source>
</evidence>
<gene>
    <name evidence="1" type="ORF">DW070_11515</name>
</gene>
<name>A0A3E2TLR2_9FIRM</name>
<proteinExistence type="predicted"/>
<dbReference type="AlphaFoldDB" id="A0A3E2TLR2"/>
<evidence type="ECO:0000313" key="1">
    <source>
        <dbReference type="EMBL" id="RGB78542.1"/>
    </source>
</evidence>
<reference evidence="1 2" key="1">
    <citation type="submission" date="2018-08" db="EMBL/GenBank/DDBJ databases">
        <title>A genome reference for cultivated species of the human gut microbiota.</title>
        <authorList>
            <person name="Zou Y."/>
            <person name="Xue W."/>
            <person name="Luo G."/>
        </authorList>
    </citation>
    <scope>NUCLEOTIDE SEQUENCE [LARGE SCALE GENOMIC DNA]</scope>
    <source>
        <strain evidence="1 2">AF45-17</strain>
    </source>
</reference>
<comment type="caution">
    <text evidence="1">The sequence shown here is derived from an EMBL/GenBank/DDBJ whole genome shotgun (WGS) entry which is preliminary data.</text>
</comment>